<gene>
    <name evidence="2" type="ORF">CEURO_LOCUS12790</name>
</gene>
<dbReference type="Gene3D" id="2.40.50.140">
    <property type="entry name" value="Nucleic acid-binding proteins"/>
    <property type="match status" value="1"/>
</dbReference>
<keyword evidence="1" id="KW-1133">Transmembrane helix</keyword>
<accession>A0A9P0ZC09</accession>
<evidence type="ECO:0000313" key="3">
    <source>
        <dbReference type="Proteomes" id="UP001152484"/>
    </source>
</evidence>
<keyword evidence="1" id="KW-0472">Membrane</keyword>
<dbReference type="AlphaFoldDB" id="A0A9P0ZC09"/>
<evidence type="ECO:0000256" key="1">
    <source>
        <dbReference type="SAM" id="Phobius"/>
    </source>
</evidence>
<proteinExistence type="predicted"/>
<dbReference type="InterPro" id="IPR012340">
    <property type="entry name" value="NA-bd_OB-fold"/>
</dbReference>
<keyword evidence="3" id="KW-1185">Reference proteome</keyword>
<name>A0A9P0ZC09_CUSEU</name>
<keyword evidence="1" id="KW-0812">Transmembrane</keyword>
<protein>
    <recommendedName>
        <fullName evidence="4">Replication factor A C-terminal domain-containing protein</fullName>
    </recommendedName>
</protein>
<dbReference type="OrthoDB" id="1922776at2759"/>
<organism evidence="2 3">
    <name type="scientific">Cuscuta europaea</name>
    <name type="common">European dodder</name>
    <dbReference type="NCBI Taxonomy" id="41803"/>
    <lineage>
        <taxon>Eukaryota</taxon>
        <taxon>Viridiplantae</taxon>
        <taxon>Streptophyta</taxon>
        <taxon>Embryophyta</taxon>
        <taxon>Tracheophyta</taxon>
        <taxon>Spermatophyta</taxon>
        <taxon>Magnoliopsida</taxon>
        <taxon>eudicotyledons</taxon>
        <taxon>Gunneridae</taxon>
        <taxon>Pentapetalae</taxon>
        <taxon>asterids</taxon>
        <taxon>lamiids</taxon>
        <taxon>Solanales</taxon>
        <taxon>Convolvulaceae</taxon>
        <taxon>Cuscuteae</taxon>
        <taxon>Cuscuta</taxon>
        <taxon>Cuscuta subgen. Cuscuta</taxon>
    </lineage>
</organism>
<dbReference type="Proteomes" id="UP001152484">
    <property type="component" value="Unassembled WGS sequence"/>
</dbReference>
<dbReference type="EMBL" id="CAMAPE010000031">
    <property type="protein sequence ID" value="CAH9094537.1"/>
    <property type="molecule type" value="Genomic_DNA"/>
</dbReference>
<feature type="transmembrane region" description="Helical" evidence="1">
    <location>
        <begin position="172"/>
        <end position="197"/>
    </location>
</feature>
<comment type="caution">
    <text evidence="2">The sequence shown here is derived from an EMBL/GenBank/DDBJ whole genome shotgun (WGS) entry which is preliminary data.</text>
</comment>
<dbReference type="SUPFAM" id="SSF50249">
    <property type="entry name" value="Nucleic acid-binding proteins"/>
    <property type="match status" value="1"/>
</dbReference>
<reference evidence="2" key="1">
    <citation type="submission" date="2022-07" db="EMBL/GenBank/DDBJ databases">
        <authorList>
            <person name="Macas J."/>
            <person name="Novak P."/>
            <person name="Neumann P."/>
        </authorList>
    </citation>
    <scope>NUCLEOTIDE SEQUENCE</scope>
</reference>
<evidence type="ECO:0008006" key="4">
    <source>
        <dbReference type="Google" id="ProtNLM"/>
    </source>
</evidence>
<sequence>MNTEWSSSNANEIQNQIKRPFPTEAALTTTTTNCVVVAVDHSSLYYRVCAGCERPLPDPNPDTPSPVCMYCSSSASSNPTPSASKLLFRVLMSIATDTKVFVVIMFDRAARVLFGCSADEFFEFTKTHPFAARSAGKALEGEMLRMTLSQPKNGNARNLRVLSVVPLRISNVFTATIFFFICSCFLIFLENVCLYYITEYFRIMKFL</sequence>
<evidence type="ECO:0000313" key="2">
    <source>
        <dbReference type="EMBL" id="CAH9094537.1"/>
    </source>
</evidence>